<feature type="region of interest" description="Disordered" evidence="3">
    <location>
        <begin position="108"/>
        <end position="127"/>
    </location>
</feature>
<proteinExistence type="predicted"/>
<dbReference type="PROSITE" id="PS00233">
    <property type="entry name" value="CHIT_BIND_RR_1"/>
    <property type="match status" value="1"/>
</dbReference>
<evidence type="ECO:0000313" key="4">
    <source>
        <dbReference type="EMBL" id="CAH1401831.1"/>
    </source>
</evidence>
<dbReference type="AlphaFoldDB" id="A0A9P0MSP4"/>
<dbReference type="OrthoDB" id="6427684at2759"/>
<accession>A0A9P0MSP4</accession>
<dbReference type="InterPro" id="IPR031311">
    <property type="entry name" value="CHIT_BIND_RR_consensus"/>
</dbReference>
<dbReference type="InterPro" id="IPR051217">
    <property type="entry name" value="Insect_Cuticle_Struc_Prot"/>
</dbReference>
<sequence>MIGLTMSYPTHGGGGADFGFGHGGHGDEGGHADHGHHGGHHGHDIDYHAPAHYKFEYDVHDPHTGDVKSQHETRDGDKVKGYYTLKEADGTLREVHYEADKHNGFNAVVKKSGHGHHPAHYKTGDEH</sequence>
<protein>
    <submittedName>
        <fullName evidence="4">Uncharacterized protein</fullName>
    </submittedName>
</protein>
<keyword evidence="5" id="KW-1185">Reference proteome</keyword>
<dbReference type="GO" id="GO:0031012">
    <property type="term" value="C:extracellular matrix"/>
    <property type="evidence" value="ECO:0007669"/>
    <property type="project" value="TreeGrafter"/>
</dbReference>
<dbReference type="PANTHER" id="PTHR12236:SF96">
    <property type="entry name" value="PUPAL CUTICLE PROTEIN EDG-84A-LIKE PROTEIN"/>
    <property type="match status" value="1"/>
</dbReference>
<organism evidence="4 5">
    <name type="scientific">Nezara viridula</name>
    <name type="common">Southern green stink bug</name>
    <name type="synonym">Cimex viridulus</name>
    <dbReference type="NCBI Taxonomy" id="85310"/>
    <lineage>
        <taxon>Eukaryota</taxon>
        <taxon>Metazoa</taxon>
        <taxon>Ecdysozoa</taxon>
        <taxon>Arthropoda</taxon>
        <taxon>Hexapoda</taxon>
        <taxon>Insecta</taxon>
        <taxon>Pterygota</taxon>
        <taxon>Neoptera</taxon>
        <taxon>Paraneoptera</taxon>
        <taxon>Hemiptera</taxon>
        <taxon>Heteroptera</taxon>
        <taxon>Panheteroptera</taxon>
        <taxon>Pentatomomorpha</taxon>
        <taxon>Pentatomoidea</taxon>
        <taxon>Pentatomidae</taxon>
        <taxon>Pentatominae</taxon>
        <taxon>Nezara</taxon>
    </lineage>
</organism>
<dbReference type="PRINTS" id="PR00947">
    <property type="entry name" value="CUTICLE"/>
</dbReference>
<evidence type="ECO:0000313" key="5">
    <source>
        <dbReference type="Proteomes" id="UP001152798"/>
    </source>
</evidence>
<dbReference type="Pfam" id="PF00379">
    <property type="entry name" value="Chitin_bind_4"/>
    <property type="match status" value="1"/>
</dbReference>
<evidence type="ECO:0000256" key="1">
    <source>
        <dbReference type="ARBA" id="ARBA00022460"/>
    </source>
</evidence>
<feature type="region of interest" description="Disordered" evidence="3">
    <location>
        <begin position="22"/>
        <end position="46"/>
    </location>
</feature>
<reference evidence="4" key="1">
    <citation type="submission" date="2022-01" db="EMBL/GenBank/DDBJ databases">
        <authorList>
            <person name="King R."/>
        </authorList>
    </citation>
    <scope>NUCLEOTIDE SEQUENCE</scope>
</reference>
<dbReference type="InterPro" id="IPR000618">
    <property type="entry name" value="Insect_cuticle"/>
</dbReference>
<dbReference type="GO" id="GO:0042302">
    <property type="term" value="F:structural constituent of cuticle"/>
    <property type="evidence" value="ECO:0007669"/>
    <property type="project" value="UniProtKB-UniRule"/>
</dbReference>
<dbReference type="EMBL" id="OV725081">
    <property type="protein sequence ID" value="CAH1401831.1"/>
    <property type="molecule type" value="Genomic_DNA"/>
</dbReference>
<dbReference type="Proteomes" id="UP001152798">
    <property type="component" value="Chromosome 5"/>
</dbReference>
<keyword evidence="1 2" id="KW-0193">Cuticle</keyword>
<name>A0A9P0MSP4_NEZVI</name>
<feature type="compositionally biased region" description="Basic residues" evidence="3">
    <location>
        <begin position="111"/>
        <end position="120"/>
    </location>
</feature>
<feature type="compositionally biased region" description="Basic and acidic residues" evidence="3">
    <location>
        <begin position="24"/>
        <end position="46"/>
    </location>
</feature>
<dbReference type="PANTHER" id="PTHR12236">
    <property type="entry name" value="STRUCTURAL CONTITUENT OF CUTICLE"/>
    <property type="match status" value="1"/>
</dbReference>
<gene>
    <name evidence="4" type="ORF">NEZAVI_LOCUS10776</name>
</gene>
<evidence type="ECO:0000256" key="3">
    <source>
        <dbReference type="SAM" id="MobiDB-lite"/>
    </source>
</evidence>
<dbReference type="GO" id="GO:0005615">
    <property type="term" value="C:extracellular space"/>
    <property type="evidence" value="ECO:0007669"/>
    <property type="project" value="TreeGrafter"/>
</dbReference>
<evidence type="ECO:0000256" key="2">
    <source>
        <dbReference type="PROSITE-ProRule" id="PRU00497"/>
    </source>
</evidence>
<dbReference type="PROSITE" id="PS51155">
    <property type="entry name" value="CHIT_BIND_RR_2"/>
    <property type="match status" value="1"/>
</dbReference>